<proteinExistence type="predicted"/>
<gene>
    <name evidence="2" type="ORF">SAMN05446037_101071</name>
</gene>
<protein>
    <recommendedName>
        <fullName evidence="4">CAAX protease self-immunity</fullName>
    </recommendedName>
</protein>
<sequence>MIAKIIMAGIFSAAFAYLCNKIILKSFQDEGLTIVVPLLEEMAKTTFAIFLKTNIIGTHFIFGCIEGIYDIMTSSKKIGKWAAVASIVSHSFFGIVTHLTYTKTNYSMIAIIVAWIFHSGWNWYVVKKI</sequence>
<reference evidence="2 3" key="1">
    <citation type="submission" date="2017-06" db="EMBL/GenBank/DDBJ databases">
        <authorList>
            <person name="Kim H.J."/>
            <person name="Triplett B.A."/>
        </authorList>
    </citation>
    <scope>NUCLEOTIDE SEQUENCE [LARGE SCALE GENOMIC DNA]</scope>
    <source>
        <strain evidence="2 3">SCA</strain>
    </source>
</reference>
<evidence type="ECO:0008006" key="4">
    <source>
        <dbReference type="Google" id="ProtNLM"/>
    </source>
</evidence>
<dbReference type="RefSeq" id="WP_089283111.1">
    <property type="nucleotide sequence ID" value="NZ_FZOJ01000010.1"/>
</dbReference>
<keyword evidence="1" id="KW-0812">Transmembrane</keyword>
<organism evidence="2 3">
    <name type="scientific">Anaerovirgula multivorans</name>
    <dbReference type="NCBI Taxonomy" id="312168"/>
    <lineage>
        <taxon>Bacteria</taxon>
        <taxon>Bacillati</taxon>
        <taxon>Bacillota</taxon>
        <taxon>Clostridia</taxon>
        <taxon>Peptostreptococcales</taxon>
        <taxon>Natronincolaceae</taxon>
        <taxon>Anaerovirgula</taxon>
    </lineage>
</organism>
<keyword evidence="3" id="KW-1185">Reference proteome</keyword>
<dbReference type="OrthoDB" id="1683367at2"/>
<feature type="transmembrane region" description="Helical" evidence="1">
    <location>
        <begin position="45"/>
        <end position="69"/>
    </location>
</feature>
<accession>A0A239EJK9</accession>
<dbReference type="EMBL" id="FZOJ01000010">
    <property type="protein sequence ID" value="SNS44836.1"/>
    <property type="molecule type" value="Genomic_DNA"/>
</dbReference>
<feature type="transmembrane region" description="Helical" evidence="1">
    <location>
        <begin position="81"/>
        <end position="101"/>
    </location>
</feature>
<dbReference type="AlphaFoldDB" id="A0A239EJK9"/>
<evidence type="ECO:0000313" key="2">
    <source>
        <dbReference type="EMBL" id="SNS44836.1"/>
    </source>
</evidence>
<keyword evidence="1" id="KW-0472">Membrane</keyword>
<name>A0A239EJK9_9FIRM</name>
<evidence type="ECO:0000256" key="1">
    <source>
        <dbReference type="SAM" id="Phobius"/>
    </source>
</evidence>
<feature type="transmembrane region" description="Helical" evidence="1">
    <location>
        <begin position="107"/>
        <end position="126"/>
    </location>
</feature>
<evidence type="ECO:0000313" key="3">
    <source>
        <dbReference type="Proteomes" id="UP000198304"/>
    </source>
</evidence>
<keyword evidence="1" id="KW-1133">Transmembrane helix</keyword>
<dbReference type="Proteomes" id="UP000198304">
    <property type="component" value="Unassembled WGS sequence"/>
</dbReference>